<keyword evidence="2" id="KW-1133">Transmembrane helix</keyword>
<dbReference type="EMBL" id="JARK01001353">
    <property type="protein sequence ID" value="EYC22458.1"/>
    <property type="molecule type" value="Genomic_DNA"/>
</dbReference>
<name>A0A016V6V4_9BILA</name>
<keyword evidence="2" id="KW-0812">Transmembrane</keyword>
<evidence type="ECO:0000313" key="4">
    <source>
        <dbReference type="Proteomes" id="UP000024635"/>
    </source>
</evidence>
<proteinExistence type="predicted"/>
<feature type="compositionally biased region" description="Acidic residues" evidence="1">
    <location>
        <begin position="153"/>
        <end position="170"/>
    </location>
</feature>
<evidence type="ECO:0000256" key="1">
    <source>
        <dbReference type="SAM" id="MobiDB-lite"/>
    </source>
</evidence>
<reference evidence="4" key="1">
    <citation type="journal article" date="2015" name="Nat. Genet.">
        <title>The genome and transcriptome of the zoonotic hookworm Ancylostoma ceylanicum identify infection-specific gene families.</title>
        <authorList>
            <person name="Schwarz E.M."/>
            <person name="Hu Y."/>
            <person name="Antoshechkin I."/>
            <person name="Miller M.M."/>
            <person name="Sternberg P.W."/>
            <person name="Aroian R.V."/>
        </authorList>
    </citation>
    <scope>NUCLEOTIDE SEQUENCE</scope>
    <source>
        <strain evidence="4">HY135</strain>
    </source>
</reference>
<gene>
    <name evidence="3" type="primary">Acey_s0017.g3362</name>
    <name evidence="3" type="ORF">Y032_0017g3362</name>
</gene>
<dbReference type="AlphaFoldDB" id="A0A016V6V4"/>
<feature type="region of interest" description="Disordered" evidence="1">
    <location>
        <begin position="150"/>
        <end position="170"/>
    </location>
</feature>
<protein>
    <submittedName>
        <fullName evidence="3">Uncharacterized protein</fullName>
    </submittedName>
</protein>
<sequence length="170" mass="19876">MVYRNQKFKHLLDYFSVEKSHNIRGNPRLRNPQYPKRAFRLSLPLDSLRYIVFILYFLTFLYDKPVRIARDSCSLHAQNPLIEEDFANYFFLKHGIVTFSPNVDLSLDFHPCFIVHYVALKLNFRSSALYCETSIVALSESSVTWIEETFPPNDEETFPPNDDGNDGNDV</sequence>
<comment type="caution">
    <text evidence="3">The sequence shown here is derived from an EMBL/GenBank/DDBJ whole genome shotgun (WGS) entry which is preliminary data.</text>
</comment>
<organism evidence="3 4">
    <name type="scientific">Ancylostoma ceylanicum</name>
    <dbReference type="NCBI Taxonomy" id="53326"/>
    <lineage>
        <taxon>Eukaryota</taxon>
        <taxon>Metazoa</taxon>
        <taxon>Ecdysozoa</taxon>
        <taxon>Nematoda</taxon>
        <taxon>Chromadorea</taxon>
        <taxon>Rhabditida</taxon>
        <taxon>Rhabditina</taxon>
        <taxon>Rhabditomorpha</taxon>
        <taxon>Strongyloidea</taxon>
        <taxon>Ancylostomatidae</taxon>
        <taxon>Ancylostomatinae</taxon>
        <taxon>Ancylostoma</taxon>
    </lineage>
</organism>
<keyword evidence="2" id="KW-0472">Membrane</keyword>
<dbReference type="Proteomes" id="UP000024635">
    <property type="component" value="Unassembled WGS sequence"/>
</dbReference>
<accession>A0A016V6V4</accession>
<keyword evidence="4" id="KW-1185">Reference proteome</keyword>
<evidence type="ECO:0000313" key="3">
    <source>
        <dbReference type="EMBL" id="EYC22458.1"/>
    </source>
</evidence>
<evidence type="ECO:0000256" key="2">
    <source>
        <dbReference type="SAM" id="Phobius"/>
    </source>
</evidence>
<feature type="transmembrane region" description="Helical" evidence="2">
    <location>
        <begin position="38"/>
        <end position="62"/>
    </location>
</feature>